<gene>
    <name evidence="3" type="ORF">SAMN05216497_1121</name>
</gene>
<protein>
    <submittedName>
        <fullName evidence="3">Transposase</fullName>
    </submittedName>
</protein>
<name>A0ABY0QLV0_CLOCO</name>
<keyword evidence="1" id="KW-0175">Coiled coil</keyword>
<evidence type="ECO:0000256" key="1">
    <source>
        <dbReference type="SAM" id="Coils"/>
    </source>
</evidence>
<evidence type="ECO:0000313" key="3">
    <source>
        <dbReference type="EMBL" id="SDL20262.1"/>
    </source>
</evidence>
<keyword evidence="4" id="KW-1185">Reference proteome</keyword>
<proteinExistence type="predicted"/>
<dbReference type="RefSeq" id="WP_207647290.1">
    <property type="nucleotide sequence ID" value="NZ_FNGL01000012.1"/>
</dbReference>
<accession>A0ABY0QLV0</accession>
<evidence type="ECO:0000313" key="4">
    <source>
        <dbReference type="Proteomes" id="UP000198811"/>
    </source>
</evidence>
<dbReference type="Gene3D" id="1.20.5.170">
    <property type="match status" value="1"/>
</dbReference>
<comment type="caution">
    <text evidence="3">The sequence shown here is derived from an EMBL/GenBank/DDBJ whole genome shotgun (WGS) entry which is preliminary data.</text>
</comment>
<sequence length="102" mass="11940">MSHEILTNELDENTKALIEKMEHEINRKDKELSSKDEEIRKLKNELEFLKGVISNRNRKIFGASSEQVDANQLSLFNEAEKFSDTKVEEPTLEEITYKRAKK</sequence>
<feature type="domain" description="Transposase TnpC homeodomain" evidence="2">
    <location>
        <begin position="53"/>
        <end position="100"/>
    </location>
</feature>
<dbReference type="EMBL" id="FNGL01000012">
    <property type="protein sequence ID" value="SDL20262.1"/>
    <property type="molecule type" value="Genomic_DNA"/>
</dbReference>
<organism evidence="3 4">
    <name type="scientific">Clostridium cochlearium</name>
    <dbReference type="NCBI Taxonomy" id="1494"/>
    <lineage>
        <taxon>Bacteria</taxon>
        <taxon>Bacillati</taxon>
        <taxon>Bacillota</taxon>
        <taxon>Clostridia</taxon>
        <taxon>Eubacteriales</taxon>
        <taxon>Clostridiaceae</taxon>
        <taxon>Clostridium</taxon>
    </lineage>
</organism>
<reference evidence="3 4" key="1">
    <citation type="submission" date="2016-10" db="EMBL/GenBank/DDBJ databases">
        <authorList>
            <person name="Varghese N."/>
            <person name="Submissions S."/>
        </authorList>
    </citation>
    <scope>NUCLEOTIDE SEQUENCE [LARGE SCALE GENOMIC DNA]</scope>
    <source>
        <strain evidence="3 4">NLAE-zl-C224</strain>
    </source>
</reference>
<dbReference type="Proteomes" id="UP000198811">
    <property type="component" value="Unassembled WGS sequence"/>
</dbReference>
<feature type="non-terminal residue" evidence="3">
    <location>
        <position position="102"/>
    </location>
</feature>
<evidence type="ECO:0000259" key="2">
    <source>
        <dbReference type="Pfam" id="PF13007"/>
    </source>
</evidence>
<dbReference type="Pfam" id="PF13007">
    <property type="entry name" value="LZ_Tnp_IS66"/>
    <property type="match status" value="1"/>
</dbReference>
<feature type="coiled-coil region" evidence="1">
    <location>
        <begin position="18"/>
        <end position="59"/>
    </location>
</feature>
<dbReference type="InterPro" id="IPR024463">
    <property type="entry name" value="Transposase_TnpC_homeodom"/>
</dbReference>